<dbReference type="EMBL" id="JACHGT010000007">
    <property type="protein sequence ID" value="MBB6035879.1"/>
    <property type="molecule type" value="Genomic_DNA"/>
</dbReference>
<keyword evidence="1" id="KW-1133">Transmembrane helix</keyword>
<feature type="transmembrane region" description="Helical" evidence="1">
    <location>
        <begin position="66"/>
        <end position="89"/>
    </location>
</feature>
<feature type="transmembrane region" description="Helical" evidence="1">
    <location>
        <begin position="35"/>
        <end position="54"/>
    </location>
</feature>
<proteinExistence type="predicted"/>
<protein>
    <submittedName>
        <fullName evidence="2">Uncharacterized protein</fullName>
    </submittedName>
</protein>
<dbReference type="AlphaFoldDB" id="A0A841FTM3"/>
<keyword evidence="3" id="KW-1185">Reference proteome</keyword>
<organism evidence="2 3">
    <name type="scientific">Phytomonospora endophytica</name>
    <dbReference type="NCBI Taxonomy" id="714109"/>
    <lineage>
        <taxon>Bacteria</taxon>
        <taxon>Bacillati</taxon>
        <taxon>Actinomycetota</taxon>
        <taxon>Actinomycetes</taxon>
        <taxon>Micromonosporales</taxon>
        <taxon>Micromonosporaceae</taxon>
        <taxon>Phytomonospora</taxon>
    </lineage>
</organism>
<evidence type="ECO:0000256" key="1">
    <source>
        <dbReference type="SAM" id="Phobius"/>
    </source>
</evidence>
<accession>A0A841FTM3</accession>
<feature type="transmembrane region" description="Helical" evidence="1">
    <location>
        <begin position="109"/>
        <end position="126"/>
    </location>
</feature>
<reference evidence="2 3" key="1">
    <citation type="submission" date="2020-08" db="EMBL/GenBank/DDBJ databases">
        <title>Genomic Encyclopedia of Type Strains, Phase IV (KMG-IV): sequencing the most valuable type-strain genomes for metagenomic binning, comparative biology and taxonomic classification.</title>
        <authorList>
            <person name="Goeker M."/>
        </authorList>
    </citation>
    <scope>NUCLEOTIDE SEQUENCE [LARGE SCALE GENOMIC DNA]</scope>
    <source>
        <strain evidence="2 3">YIM 65646</strain>
    </source>
</reference>
<comment type="caution">
    <text evidence="2">The sequence shown here is derived from an EMBL/GenBank/DDBJ whole genome shotgun (WGS) entry which is preliminary data.</text>
</comment>
<keyword evidence="1" id="KW-0812">Transmembrane</keyword>
<keyword evidence="1" id="KW-0472">Membrane</keyword>
<evidence type="ECO:0000313" key="2">
    <source>
        <dbReference type="EMBL" id="MBB6035879.1"/>
    </source>
</evidence>
<gene>
    <name evidence="2" type="ORF">HNR73_003743</name>
</gene>
<evidence type="ECO:0000313" key="3">
    <source>
        <dbReference type="Proteomes" id="UP000548476"/>
    </source>
</evidence>
<name>A0A841FTM3_9ACTN</name>
<dbReference type="RefSeq" id="WP_184788707.1">
    <property type="nucleotide sequence ID" value="NZ_BONT01000105.1"/>
</dbReference>
<dbReference type="Proteomes" id="UP000548476">
    <property type="component" value="Unassembled WGS sequence"/>
</dbReference>
<feature type="transmembrane region" description="Helical" evidence="1">
    <location>
        <begin position="157"/>
        <end position="175"/>
    </location>
</feature>
<sequence>MPLNRLTAYAGYACAFLLLFNVTRRAGVLPENAFTHAVAPFAVLAGLFAVTGLYRLVRPAAGTLGLVGYVLNAAGLAGAFAVEYTLHFVFPGLTEETRSHLLDGGTGRAFLATAVVLIAGVLTFSAAALRSRVLPTGAVVLYAVGMVPGSLRGAVPVAVYLGGLVLAAAGVVWMAHRARTTPDAVPQPA</sequence>